<dbReference type="GO" id="GO:0016830">
    <property type="term" value="F:carbon-carbon lyase activity"/>
    <property type="evidence" value="ECO:0007669"/>
    <property type="project" value="UniProtKB-UniRule"/>
</dbReference>
<dbReference type="InterPro" id="IPR007565">
    <property type="entry name" value="4HFCP_synth"/>
</dbReference>
<dbReference type="GO" id="GO:2001120">
    <property type="term" value="P:methanofuran biosynthetic process"/>
    <property type="evidence" value="ECO:0007669"/>
    <property type="project" value="UniProtKB-UniRule"/>
</dbReference>
<comment type="pathway">
    <text evidence="5">Cofactor biosynthesis; methanofuran biosynthesis.</text>
</comment>
<evidence type="ECO:0000256" key="1">
    <source>
        <dbReference type="ARBA" id="ARBA00003810"/>
    </source>
</evidence>
<accession>A0A7C3MC62</accession>
<name>A0A7C3MC62_ARCFL</name>
<evidence type="ECO:0000256" key="2">
    <source>
        <dbReference type="ARBA" id="ARBA00023239"/>
    </source>
</evidence>
<feature type="active site" description="Schiff-base intermediate with substrate" evidence="5 6">
    <location>
        <position position="27"/>
    </location>
</feature>
<dbReference type="HAMAP" id="MF_00681">
    <property type="entry name" value="MfnB"/>
    <property type="match status" value="1"/>
</dbReference>
<evidence type="ECO:0000256" key="6">
    <source>
        <dbReference type="PIRSR" id="PIRSR015957-1"/>
    </source>
</evidence>
<comment type="catalytic activity">
    <reaction evidence="4 5">
        <text>2 D-glyceraldehyde 3-phosphate = 4-(hydroxymethyl)-2-furancarboxaldehyde phosphate + phosphate + 2 H2O</text>
        <dbReference type="Rhea" id="RHEA:43536"/>
        <dbReference type="ChEBI" id="CHEBI:15377"/>
        <dbReference type="ChEBI" id="CHEBI:43474"/>
        <dbReference type="ChEBI" id="CHEBI:59776"/>
        <dbReference type="ChEBI" id="CHEBI:83407"/>
        <dbReference type="EC" id="4.2.3.153"/>
    </reaction>
</comment>
<evidence type="ECO:0000256" key="5">
    <source>
        <dbReference type="HAMAP-Rule" id="MF_00681"/>
    </source>
</evidence>
<comment type="function">
    <text evidence="1 5">Catalyzes the formation of 4-(hydroxymethyl)-2-furancarboxaldehyde phosphate (4-HFC-P) from two molecules of glyceraldehyde-3-P (GA-3-P).</text>
</comment>
<sequence length="235" mass="24964">MKVLVSPMNVAEALQAIEGGADIIDVKNPAEGSLGANFPWVIREISEIAKKHGKEISATTGDMPFKPGTASLAALGAAVAGADYIKVGLYGVRNAEEAYEMMSAVVRAVKDYDPSRKVVAAGYGDHYRISSVSPLSLPEVVAKAGADIVMVDTAIKDGTSLFDHMKVSDVEKFVSLARDNGLMVALAGNIGWNHIEMLKKLSPDIIGVRSIVCEGDRSSMIKRELVVKLIEAVHG</sequence>
<dbReference type="GO" id="GO:0009435">
    <property type="term" value="P:NAD+ biosynthetic process"/>
    <property type="evidence" value="ECO:0007669"/>
    <property type="project" value="InterPro"/>
</dbReference>
<keyword evidence="3 5" id="KW-0704">Schiff base</keyword>
<dbReference type="EMBL" id="DTLB01000052">
    <property type="protein sequence ID" value="HFW33231.1"/>
    <property type="molecule type" value="Genomic_DNA"/>
</dbReference>
<feature type="active site" description="Proton acceptor" evidence="5 6">
    <location>
        <position position="86"/>
    </location>
</feature>
<organism evidence="7">
    <name type="scientific">Archaeoglobus fulgidus</name>
    <dbReference type="NCBI Taxonomy" id="2234"/>
    <lineage>
        <taxon>Archaea</taxon>
        <taxon>Methanobacteriati</taxon>
        <taxon>Methanobacteriota</taxon>
        <taxon>Archaeoglobi</taxon>
        <taxon>Archaeoglobales</taxon>
        <taxon>Archaeoglobaceae</taxon>
        <taxon>Archaeoglobus</taxon>
    </lineage>
</organism>
<gene>
    <name evidence="5" type="primary">mfnB</name>
    <name evidence="7" type="ORF">ENW66_09855</name>
</gene>
<protein>
    <recommendedName>
        <fullName evidence="5">(5-formylfuran-3-yl)methyl phosphate synthase</fullName>
        <ecNumber evidence="5">4.2.3.153</ecNumber>
    </recommendedName>
    <alternativeName>
        <fullName evidence="5">4-(hydroxymethyl)-2-furancarboxaldehyde-phosphate synthase</fullName>
        <shortName evidence="5">4-HFC-P synthase</shortName>
    </alternativeName>
</protein>
<dbReference type="InterPro" id="IPR036068">
    <property type="entry name" value="Nicotinate_pribotase-like_C"/>
</dbReference>
<comment type="caution">
    <text evidence="7">The sequence shown here is derived from an EMBL/GenBank/DDBJ whole genome shotgun (WGS) entry which is preliminary data.</text>
</comment>
<evidence type="ECO:0000256" key="4">
    <source>
        <dbReference type="ARBA" id="ARBA00047628"/>
    </source>
</evidence>
<reference evidence="7" key="1">
    <citation type="journal article" date="2020" name="mSystems">
        <title>Genome- and Community-Level Interaction Insights into Carbon Utilization and Element Cycling Functions of Hydrothermarchaeota in Hydrothermal Sediment.</title>
        <authorList>
            <person name="Zhou Z."/>
            <person name="Liu Y."/>
            <person name="Xu W."/>
            <person name="Pan J."/>
            <person name="Luo Z.H."/>
            <person name="Li M."/>
        </authorList>
    </citation>
    <scope>NUCLEOTIDE SEQUENCE [LARGE SCALE GENOMIC DNA]</scope>
    <source>
        <strain evidence="7">SpSt-87</strain>
    </source>
</reference>
<dbReference type="Pfam" id="PF04476">
    <property type="entry name" value="4HFCP_synth"/>
    <property type="match status" value="1"/>
</dbReference>
<proteinExistence type="inferred from homology"/>
<evidence type="ECO:0000256" key="3">
    <source>
        <dbReference type="ARBA" id="ARBA00023270"/>
    </source>
</evidence>
<dbReference type="NCBIfam" id="NF002575">
    <property type="entry name" value="PRK02227.1-3"/>
    <property type="match status" value="1"/>
</dbReference>
<comment type="similarity">
    <text evidence="5">Belongs to the MfnB family.</text>
</comment>
<dbReference type="UniPathway" id="UPA00080"/>
<dbReference type="EC" id="4.2.3.153" evidence="5"/>
<keyword evidence="2 5" id="KW-0456">Lyase</keyword>
<dbReference type="SUPFAM" id="SSF51569">
    <property type="entry name" value="Aldolase"/>
    <property type="match status" value="1"/>
</dbReference>
<dbReference type="InterPro" id="IPR035081">
    <property type="entry name" value="4HFCP_synth_arc"/>
</dbReference>
<dbReference type="AlphaFoldDB" id="A0A7C3MC62"/>
<evidence type="ECO:0000313" key="7">
    <source>
        <dbReference type="EMBL" id="HFW33231.1"/>
    </source>
</evidence>
<dbReference type="SUPFAM" id="SSF51690">
    <property type="entry name" value="Nicotinate/Quinolinate PRTase C-terminal domain-like"/>
    <property type="match status" value="1"/>
</dbReference>
<dbReference type="PIRSF" id="PIRSF015957">
    <property type="entry name" value="UCP015957"/>
    <property type="match status" value="1"/>
</dbReference>